<keyword evidence="1" id="KW-0812">Transmembrane</keyword>
<feature type="transmembrane region" description="Helical" evidence="1">
    <location>
        <begin position="244"/>
        <end position="266"/>
    </location>
</feature>
<keyword evidence="1" id="KW-1133">Transmembrane helix</keyword>
<accession>Q9HJE1</accession>
<evidence type="ECO:0000313" key="2">
    <source>
        <dbReference type="EMBL" id="CAC12157.1"/>
    </source>
</evidence>
<keyword evidence="3" id="KW-1185">Reference proteome</keyword>
<reference evidence="2 3" key="1">
    <citation type="journal article" date="2000" name="Nature">
        <title>The genome sequence of the thermoacidophilic scavenger Thermoplasma acidophilum.</title>
        <authorList>
            <person name="Ruepp A."/>
            <person name="Graml W."/>
            <person name="Santos-Martinez M.L."/>
            <person name="Koretke K.K."/>
            <person name="Volker C."/>
            <person name="Mewes H.W."/>
            <person name="Frishman D."/>
            <person name="Stocker S."/>
            <person name="Lupas A.N."/>
            <person name="Baumeister W."/>
        </authorList>
    </citation>
    <scope>NUCLEOTIDE SEQUENCE [LARGE SCALE GENOMIC DNA]</scope>
    <source>
        <strain evidence="3">ATCC 25905 / DSM 1728 / JCM 9062 / NBRC 15155 / AMRC-C165</strain>
    </source>
</reference>
<dbReference type="Proteomes" id="UP000001024">
    <property type="component" value="Chromosome"/>
</dbReference>
<dbReference type="EMBL" id="AL445066">
    <property type="protein sequence ID" value="CAC12157.1"/>
    <property type="molecule type" value="Genomic_DNA"/>
</dbReference>
<name>Q9HJE1_THEAC</name>
<sequence length="275" mass="30005">MILLTSVLAIVSVILLTLPLLEAYSLNSSLVGGAVSPGATYSYKMNAVLINFYHNNSISHLLGNFSFTTGYINITMENGYATFSVKLYGQPAGENVTLADSFVLKASDHSSLFESFFPSGLVEAGEFVNVFNNTGQYYGAASAFSSVNVGKGTLFSTSQMVKLINVPEQPSGYFENVSRELNANSVYYIESPSHSFLSHIVFTGNSTVISALLGSSSVSNVTLLYISLEKTDVAVETLNVMHYVMHYIAVVVILWILGVVYMISLYRRVSLKQRR</sequence>
<dbReference type="AlphaFoldDB" id="Q9HJE1"/>
<dbReference type="HOGENOM" id="CLU_1010552_0_0_2"/>
<dbReference type="DNASU" id="1456549"/>
<dbReference type="InParanoid" id="Q9HJE1"/>
<protein>
    <submittedName>
        <fullName evidence="2">Uncharacterized protein</fullName>
    </submittedName>
</protein>
<gene>
    <name evidence="2" type="ordered locus">Ta1028</name>
</gene>
<dbReference type="PaxDb" id="273075-Ta1028"/>
<proteinExistence type="predicted"/>
<evidence type="ECO:0000256" key="1">
    <source>
        <dbReference type="SAM" id="Phobius"/>
    </source>
</evidence>
<evidence type="ECO:0000313" key="3">
    <source>
        <dbReference type="Proteomes" id="UP000001024"/>
    </source>
</evidence>
<dbReference type="STRING" id="273075.gene:9572248"/>
<keyword evidence="1" id="KW-0472">Membrane</keyword>
<dbReference type="KEGG" id="tac:Ta1028"/>
<dbReference type="EnsemblBacteria" id="CAC12157">
    <property type="protein sequence ID" value="CAC12157"/>
    <property type="gene ID" value="CAC12157"/>
</dbReference>
<organism evidence="2 3">
    <name type="scientific">Thermoplasma acidophilum (strain ATCC 25905 / DSM 1728 / JCM 9062 / NBRC 15155 / AMRC-C165)</name>
    <dbReference type="NCBI Taxonomy" id="273075"/>
    <lineage>
        <taxon>Archaea</taxon>
        <taxon>Methanobacteriati</taxon>
        <taxon>Thermoplasmatota</taxon>
        <taxon>Thermoplasmata</taxon>
        <taxon>Thermoplasmatales</taxon>
        <taxon>Thermoplasmataceae</taxon>
        <taxon>Thermoplasma</taxon>
    </lineage>
</organism>